<proteinExistence type="predicted"/>
<dbReference type="SUPFAM" id="SSF82171">
    <property type="entry name" value="DPP6 N-terminal domain-like"/>
    <property type="match status" value="1"/>
</dbReference>
<keyword evidence="2" id="KW-1185">Reference proteome</keyword>
<dbReference type="Proteomes" id="UP001164459">
    <property type="component" value="Chromosome"/>
</dbReference>
<dbReference type="RefSeq" id="WP_269034687.1">
    <property type="nucleotide sequence ID" value="NZ_CP114040.1"/>
</dbReference>
<protein>
    <recommendedName>
        <fullName evidence="3">ELWxxDGT repeat-containing protein</fullName>
    </recommendedName>
</protein>
<dbReference type="EMBL" id="CP114040">
    <property type="protein sequence ID" value="WAS92338.1"/>
    <property type="molecule type" value="Genomic_DNA"/>
</dbReference>
<evidence type="ECO:0008006" key="3">
    <source>
        <dbReference type="Google" id="ProtNLM"/>
    </source>
</evidence>
<accession>A0ABY7GZA2</accession>
<gene>
    <name evidence="1" type="ORF">O0S08_39675</name>
</gene>
<reference evidence="1" key="1">
    <citation type="submission" date="2022-11" db="EMBL/GenBank/DDBJ databases">
        <title>Minimal conservation of predation-associated metabolite biosynthetic gene clusters underscores biosynthetic potential of Myxococcota including descriptions for ten novel species: Archangium lansinium sp. nov., Myxococcus landrumus sp. nov., Nannocystis bai.</title>
        <authorList>
            <person name="Ahearne A."/>
            <person name="Stevens C."/>
            <person name="Dowd S."/>
        </authorList>
    </citation>
    <scope>NUCLEOTIDE SEQUENCE</scope>
    <source>
        <strain evidence="1">Fl3</strain>
    </source>
</reference>
<organism evidence="1 2">
    <name type="scientific">Nannocystis punicea</name>
    <dbReference type="NCBI Taxonomy" id="2995304"/>
    <lineage>
        <taxon>Bacteria</taxon>
        <taxon>Pseudomonadati</taxon>
        <taxon>Myxococcota</taxon>
        <taxon>Polyangia</taxon>
        <taxon>Nannocystales</taxon>
        <taxon>Nannocystaceae</taxon>
        <taxon>Nannocystis</taxon>
    </lineage>
</organism>
<evidence type="ECO:0000313" key="2">
    <source>
        <dbReference type="Proteomes" id="UP001164459"/>
    </source>
</evidence>
<evidence type="ECO:0000313" key="1">
    <source>
        <dbReference type="EMBL" id="WAS92338.1"/>
    </source>
</evidence>
<sequence length="508" mass="55351">MSLGFITVALAGSLLAGCREPASGEPDVLAEACEITEPTRLVAVPPGFVADPEAWYGLYVFGDHILFTFDRFDDPDRVYWRFDRCTGELAPFSSLAPGLHNPFAITTADGPVVYANDGLGKKYVVDRLDVAGDDQARPVKGLPEQLGGFPATGLSQSPFVLFSEPHPSDKGAYAAGIGGTTTTWYRHDGDPHVAAVEVGEFVLFQRIVGDDPHYYALRDDGELHRLDVLTGDSEPLLAGVRHFQALAQQNKIVWQELGDDLAETIYVHDFATGDDLAIAVNDFAQRSWFRDPEQGDLGSVQVGADGDLVAQPGPDRVLVTVVRTTDAETFAVPEHLRFIGFAGDQINLLTEDDAERALSLWDPVGGGVREWYRGPRVNVMLRRVDGDRVEYFQEDPGDTGTGTIWRVDRTTGEREQLLSRSNMVPLELADGRYFLFFNRKSLPGPPLSGSSFLAAVARDLKLFDPASGLYTAIADDVTAYGMVPAEGLVYLDSQGPAPGVWVHPLPLK</sequence>
<dbReference type="SUPFAM" id="SSF69322">
    <property type="entry name" value="Tricorn protease domain 2"/>
    <property type="match status" value="1"/>
</dbReference>
<name>A0ABY7GZA2_9BACT</name>